<protein>
    <recommendedName>
        <fullName evidence="1">Microcin J25-processing protein McjB C-terminal domain-containing protein</fullName>
    </recommendedName>
</protein>
<comment type="caution">
    <text evidence="2">The sequence shown here is derived from an EMBL/GenBank/DDBJ whole genome shotgun (WGS) entry which is preliminary data.</text>
</comment>
<evidence type="ECO:0000313" key="2">
    <source>
        <dbReference type="EMBL" id="NYF91387.1"/>
    </source>
</evidence>
<dbReference type="Proteomes" id="UP000564385">
    <property type="component" value="Unassembled WGS sequence"/>
</dbReference>
<dbReference type="Pfam" id="PF13471">
    <property type="entry name" value="Transglut_core3"/>
    <property type="match status" value="1"/>
</dbReference>
<accession>A0A852VI57</accession>
<reference evidence="2 3" key="1">
    <citation type="submission" date="2020-07" db="EMBL/GenBank/DDBJ databases">
        <title>Genomic Encyclopedia of Type Strains, Phase IV (KMG-V): Genome sequencing to study the core and pangenomes of soil and plant-associated prokaryotes.</title>
        <authorList>
            <person name="Whitman W."/>
        </authorList>
    </citation>
    <scope>NUCLEOTIDE SEQUENCE [LARGE SCALE GENOMIC DNA]</scope>
    <source>
        <strain evidence="2 3">M8UP22</strain>
    </source>
</reference>
<feature type="domain" description="Microcin J25-processing protein McjB C-terminal" evidence="1">
    <location>
        <begin position="12"/>
        <end position="123"/>
    </location>
</feature>
<dbReference type="NCBIfam" id="NF033537">
    <property type="entry name" value="lasso_biosyn_B2"/>
    <property type="match status" value="1"/>
</dbReference>
<dbReference type="InterPro" id="IPR053521">
    <property type="entry name" value="McjB-like"/>
</dbReference>
<dbReference type="EMBL" id="JACCCU010000002">
    <property type="protein sequence ID" value="NYF91387.1"/>
    <property type="molecule type" value="Genomic_DNA"/>
</dbReference>
<dbReference type="AlphaFoldDB" id="A0A852VI57"/>
<gene>
    <name evidence="2" type="ORF">HDF08_003489</name>
</gene>
<evidence type="ECO:0000259" key="1">
    <source>
        <dbReference type="Pfam" id="PF13471"/>
    </source>
</evidence>
<evidence type="ECO:0000313" key="3">
    <source>
        <dbReference type="Proteomes" id="UP000564385"/>
    </source>
</evidence>
<proteinExistence type="predicted"/>
<sequence>MKRLVLESWLLLLYFEFILRVCGFKHLHRTVREMKVRPVGEQDCLTSTGLCHAVDLACVFYFKRVMCLQRSAATTLLLRRHGWAAEMVIGAQIMPFRSHAWVEIKGVVVNDKPYMLDKYRVLERC</sequence>
<organism evidence="2 3">
    <name type="scientific">Tunturiibacter lichenicola</name>
    <dbReference type="NCBI Taxonomy" id="2051959"/>
    <lineage>
        <taxon>Bacteria</taxon>
        <taxon>Pseudomonadati</taxon>
        <taxon>Acidobacteriota</taxon>
        <taxon>Terriglobia</taxon>
        <taxon>Terriglobales</taxon>
        <taxon>Acidobacteriaceae</taxon>
        <taxon>Tunturiibacter</taxon>
    </lineage>
</organism>
<name>A0A852VI57_9BACT</name>
<dbReference type="InterPro" id="IPR032708">
    <property type="entry name" value="McjB_C"/>
</dbReference>